<dbReference type="Proteomes" id="UP000230821">
    <property type="component" value="Unassembled WGS sequence"/>
</dbReference>
<evidence type="ECO:0000313" key="2">
    <source>
        <dbReference type="Proteomes" id="UP000230821"/>
    </source>
</evidence>
<dbReference type="Gene3D" id="1.10.510.10">
    <property type="entry name" value="Transferase(Phosphotransferase) domain 1"/>
    <property type="match status" value="1"/>
</dbReference>
<dbReference type="EMBL" id="PDSK01000096">
    <property type="protein sequence ID" value="PIE33619.1"/>
    <property type="molecule type" value="Genomic_DNA"/>
</dbReference>
<evidence type="ECO:0000313" key="1">
    <source>
        <dbReference type="EMBL" id="PIE33619.1"/>
    </source>
</evidence>
<gene>
    <name evidence="1" type="ORF">CSA56_10915</name>
</gene>
<dbReference type="AlphaFoldDB" id="A0A2G6KFN6"/>
<proteinExistence type="predicted"/>
<sequence length="250" mass="29925">MIVESQFPHDLIGHFPTSEEEEQQWQLTVFSAWQVDFPTIADACRFLARPAKILQRHNRGIVFLIRHRGESFIAKRSLRQEFRWWAQLTSVYRRGEGTRTFRTMQQLYELGLPTPEPVLVLEKKRFGMTIASWSVYHYMEGETCSFEHSGQIAHTLKMLHEKGWVHRDPHVWNFLLHQGRIKILDCDKARPWSSTYAQMYDVVLLDKCSPGSAKQYGVPEGYWVYRLARFHNRMIQLWRKIKRTVRFWRR</sequence>
<dbReference type="InterPro" id="IPR011009">
    <property type="entry name" value="Kinase-like_dom_sf"/>
</dbReference>
<dbReference type="SUPFAM" id="SSF56112">
    <property type="entry name" value="Protein kinase-like (PK-like)"/>
    <property type="match status" value="1"/>
</dbReference>
<name>A0A2G6KFN6_9BACT</name>
<reference evidence="1 2" key="1">
    <citation type="submission" date="2017-10" db="EMBL/GenBank/DDBJ databases">
        <title>Novel microbial diversity and functional potential in the marine mammal oral microbiome.</title>
        <authorList>
            <person name="Dudek N.K."/>
            <person name="Sun C.L."/>
            <person name="Burstein D."/>
            <person name="Kantor R.S."/>
            <person name="Aliaga Goltsman D.S."/>
            <person name="Bik E.M."/>
            <person name="Thomas B.C."/>
            <person name="Banfield J.F."/>
            <person name="Relman D.A."/>
        </authorList>
    </citation>
    <scope>NUCLEOTIDE SEQUENCE [LARGE SCALE GENOMIC DNA]</scope>
    <source>
        <strain evidence="1">DOLJORAL78_47_16</strain>
    </source>
</reference>
<protein>
    <submittedName>
        <fullName evidence="1">Uncharacterized protein</fullName>
    </submittedName>
</protein>
<organism evidence="1 2">
    <name type="scientific">candidate division KSB3 bacterium</name>
    <dbReference type="NCBI Taxonomy" id="2044937"/>
    <lineage>
        <taxon>Bacteria</taxon>
        <taxon>candidate division KSB3</taxon>
    </lineage>
</organism>
<comment type="caution">
    <text evidence="1">The sequence shown here is derived from an EMBL/GenBank/DDBJ whole genome shotgun (WGS) entry which is preliminary data.</text>
</comment>
<accession>A0A2G6KFN6</accession>